<evidence type="ECO:0000313" key="6">
    <source>
        <dbReference type="EMBL" id="EIM77581.1"/>
    </source>
</evidence>
<sequence>MEKHYWSRLTRAMVVPVRLSFLFFLIFLVQVSFNVDLGFLGIYPQKLIHLPGIFLAPFIHGNIYHLLANLAPFLILTTTLYFFYDRVADKVFWSVYLITNLIVWVIGRRIFILGLRGSCTAWPAF</sequence>
<evidence type="ECO:0000256" key="5">
    <source>
        <dbReference type="SAM" id="Phobius"/>
    </source>
</evidence>
<dbReference type="STRING" id="1189621.A3SI_06479"/>
<feature type="transmembrane region" description="Helical" evidence="5">
    <location>
        <begin position="63"/>
        <end position="84"/>
    </location>
</feature>
<keyword evidence="4 5" id="KW-0472">Membrane</keyword>
<dbReference type="GO" id="GO:0006508">
    <property type="term" value="P:proteolysis"/>
    <property type="evidence" value="ECO:0007669"/>
    <property type="project" value="UniProtKB-KW"/>
</dbReference>
<feature type="transmembrane region" description="Helical" evidence="5">
    <location>
        <begin position="21"/>
        <end position="43"/>
    </location>
</feature>
<keyword evidence="6" id="KW-0645">Protease</keyword>
<name>I5C6X9_9BACT</name>
<dbReference type="GO" id="GO:0008233">
    <property type="term" value="F:peptidase activity"/>
    <property type="evidence" value="ECO:0007669"/>
    <property type="project" value="UniProtKB-KW"/>
</dbReference>
<comment type="subcellular location">
    <subcellularLocation>
        <location evidence="1">Membrane</location>
        <topology evidence="1">Multi-pass membrane protein</topology>
    </subcellularLocation>
</comment>
<proteinExistence type="predicted"/>
<protein>
    <submittedName>
        <fullName evidence="6">Rhomboid-like protease, family S54</fullName>
    </submittedName>
</protein>
<dbReference type="EMBL" id="AJYA01000014">
    <property type="protein sequence ID" value="EIM77581.1"/>
    <property type="molecule type" value="Genomic_DNA"/>
</dbReference>
<dbReference type="AlphaFoldDB" id="I5C6X9"/>
<dbReference type="Proteomes" id="UP000005551">
    <property type="component" value="Unassembled WGS sequence"/>
</dbReference>
<feature type="transmembrane region" description="Helical" evidence="5">
    <location>
        <begin position="91"/>
        <end position="112"/>
    </location>
</feature>
<organism evidence="6 7">
    <name type="scientific">Nitritalea halalkaliphila LW7</name>
    <dbReference type="NCBI Taxonomy" id="1189621"/>
    <lineage>
        <taxon>Bacteria</taxon>
        <taxon>Pseudomonadati</taxon>
        <taxon>Bacteroidota</taxon>
        <taxon>Cytophagia</taxon>
        <taxon>Cytophagales</taxon>
        <taxon>Cyclobacteriaceae</taxon>
        <taxon>Nitritalea</taxon>
    </lineage>
</organism>
<keyword evidence="2 5" id="KW-0812">Transmembrane</keyword>
<keyword evidence="7" id="KW-1185">Reference proteome</keyword>
<dbReference type="GO" id="GO:0016020">
    <property type="term" value="C:membrane"/>
    <property type="evidence" value="ECO:0007669"/>
    <property type="project" value="UniProtKB-SubCell"/>
</dbReference>
<comment type="caution">
    <text evidence="6">The sequence shown here is derived from an EMBL/GenBank/DDBJ whole genome shotgun (WGS) entry which is preliminary data.</text>
</comment>
<gene>
    <name evidence="6" type="ORF">A3SI_06479</name>
</gene>
<reference evidence="6 7" key="1">
    <citation type="submission" date="2012-05" db="EMBL/GenBank/DDBJ databases">
        <title>Genome sequence of Nitritalea halalkaliphila LW7.</title>
        <authorList>
            <person name="Jangir P.K."/>
            <person name="Singh A."/>
            <person name="Shivaji S."/>
            <person name="Sharma R."/>
        </authorList>
    </citation>
    <scope>NUCLEOTIDE SEQUENCE [LARGE SCALE GENOMIC DNA]</scope>
    <source>
        <strain evidence="6 7">LW7</strain>
    </source>
</reference>
<dbReference type="InterPro" id="IPR035952">
    <property type="entry name" value="Rhomboid-like_sf"/>
</dbReference>
<keyword evidence="6" id="KW-0378">Hydrolase</keyword>
<evidence type="ECO:0000313" key="7">
    <source>
        <dbReference type="Proteomes" id="UP000005551"/>
    </source>
</evidence>
<evidence type="ECO:0000256" key="1">
    <source>
        <dbReference type="ARBA" id="ARBA00004141"/>
    </source>
</evidence>
<evidence type="ECO:0000256" key="4">
    <source>
        <dbReference type="ARBA" id="ARBA00023136"/>
    </source>
</evidence>
<dbReference type="SUPFAM" id="SSF144091">
    <property type="entry name" value="Rhomboid-like"/>
    <property type="match status" value="1"/>
</dbReference>
<accession>I5C6X9</accession>
<keyword evidence="3 5" id="KW-1133">Transmembrane helix</keyword>
<evidence type="ECO:0000256" key="3">
    <source>
        <dbReference type="ARBA" id="ARBA00022989"/>
    </source>
</evidence>
<evidence type="ECO:0000256" key="2">
    <source>
        <dbReference type="ARBA" id="ARBA00022692"/>
    </source>
</evidence>
<dbReference type="RefSeq" id="WP_009054119.1">
    <property type="nucleotide sequence ID" value="NZ_AJYA01000014.1"/>
</dbReference>